<reference evidence="1 2" key="1">
    <citation type="journal article" date="2019" name="Commun. Biol.">
        <title>The bagworm genome reveals a unique fibroin gene that provides high tensile strength.</title>
        <authorList>
            <person name="Kono N."/>
            <person name="Nakamura H."/>
            <person name="Ohtoshi R."/>
            <person name="Tomita M."/>
            <person name="Numata K."/>
            <person name="Arakawa K."/>
        </authorList>
    </citation>
    <scope>NUCLEOTIDE SEQUENCE [LARGE SCALE GENOMIC DNA]</scope>
</reference>
<name>A0A4C1UHQ2_EUMVA</name>
<dbReference type="Proteomes" id="UP000299102">
    <property type="component" value="Unassembled WGS sequence"/>
</dbReference>
<dbReference type="AlphaFoldDB" id="A0A4C1UHQ2"/>
<sequence>MKALKYYQLMEPDRTKERSLLAEPPKLWRSLSSLAAHAPPAPTSCAAASALSPSVLDSSAAAAYCWPTFWTP</sequence>
<dbReference type="EMBL" id="BGZK01000174">
    <property type="protein sequence ID" value="GBP26013.1"/>
    <property type="molecule type" value="Genomic_DNA"/>
</dbReference>
<evidence type="ECO:0000313" key="1">
    <source>
        <dbReference type="EMBL" id="GBP26013.1"/>
    </source>
</evidence>
<comment type="caution">
    <text evidence="1">The sequence shown here is derived from an EMBL/GenBank/DDBJ whole genome shotgun (WGS) entry which is preliminary data.</text>
</comment>
<evidence type="ECO:0000313" key="2">
    <source>
        <dbReference type="Proteomes" id="UP000299102"/>
    </source>
</evidence>
<organism evidence="1 2">
    <name type="scientific">Eumeta variegata</name>
    <name type="common">Bagworm moth</name>
    <name type="synonym">Eumeta japonica</name>
    <dbReference type="NCBI Taxonomy" id="151549"/>
    <lineage>
        <taxon>Eukaryota</taxon>
        <taxon>Metazoa</taxon>
        <taxon>Ecdysozoa</taxon>
        <taxon>Arthropoda</taxon>
        <taxon>Hexapoda</taxon>
        <taxon>Insecta</taxon>
        <taxon>Pterygota</taxon>
        <taxon>Neoptera</taxon>
        <taxon>Endopterygota</taxon>
        <taxon>Lepidoptera</taxon>
        <taxon>Glossata</taxon>
        <taxon>Ditrysia</taxon>
        <taxon>Tineoidea</taxon>
        <taxon>Psychidae</taxon>
        <taxon>Oiketicinae</taxon>
        <taxon>Eumeta</taxon>
    </lineage>
</organism>
<gene>
    <name evidence="1" type="ORF">EVAR_84573_1</name>
</gene>
<accession>A0A4C1UHQ2</accession>
<keyword evidence="2" id="KW-1185">Reference proteome</keyword>
<proteinExistence type="predicted"/>
<protein>
    <submittedName>
        <fullName evidence="1">Uncharacterized protein</fullName>
    </submittedName>
</protein>